<keyword evidence="3" id="KW-0965">Cell junction</keyword>
<comment type="subcellular location">
    <subcellularLocation>
        <location evidence="1">Cell junction</location>
        <location evidence="1">Adherens junction</location>
    </subcellularLocation>
</comment>
<dbReference type="AlphaFoldDB" id="A0AAV5S670"/>
<evidence type="ECO:0000256" key="6">
    <source>
        <dbReference type="SAM" id="MobiDB-lite"/>
    </source>
</evidence>
<reference evidence="7" key="1">
    <citation type="submission" date="2023-10" db="EMBL/GenBank/DDBJ databases">
        <title>Genome assembly of Pristionchus species.</title>
        <authorList>
            <person name="Yoshida K."/>
            <person name="Sommer R.J."/>
        </authorList>
    </citation>
    <scope>NUCLEOTIDE SEQUENCE</scope>
    <source>
        <strain evidence="7">RS0144</strain>
    </source>
</reference>
<evidence type="ECO:0000313" key="7">
    <source>
        <dbReference type="EMBL" id="GMS78196.1"/>
    </source>
</evidence>
<evidence type="ECO:0000256" key="4">
    <source>
        <dbReference type="ARBA" id="ARBA00023054"/>
    </source>
</evidence>
<feature type="region of interest" description="Disordered" evidence="6">
    <location>
        <begin position="246"/>
        <end position="266"/>
    </location>
</feature>
<keyword evidence="4 5" id="KW-0175">Coiled coil</keyword>
<dbReference type="GO" id="GO:0005912">
    <property type="term" value="C:adherens junction"/>
    <property type="evidence" value="ECO:0007669"/>
    <property type="project" value="UniProtKB-SubCell"/>
</dbReference>
<evidence type="ECO:0000256" key="5">
    <source>
        <dbReference type="SAM" id="Coils"/>
    </source>
</evidence>
<dbReference type="PANTHER" id="PTHR13546">
    <property type="entry name" value="RE60986P"/>
    <property type="match status" value="1"/>
</dbReference>
<feature type="compositionally biased region" description="Polar residues" evidence="6">
    <location>
        <begin position="477"/>
        <end position="488"/>
    </location>
</feature>
<dbReference type="EMBL" id="BTSX01000001">
    <property type="protein sequence ID" value="GMS78196.1"/>
    <property type="molecule type" value="Genomic_DNA"/>
</dbReference>
<feature type="coiled-coil region" evidence="5">
    <location>
        <begin position="74"/>
        <end position="101"/>
    </location>
</feature>
<feature type="region of interest" description="Disordered" evidence="6">
    <location>
        <begin position="442"/>
        <end position="488"/>
    </location>
</feature>
<gene>
    <name evidence="7" type="ORF">PENTCL1PPCAC_371</name>
</gene>
<comment type="similarity">
    <text evidence="2">Belongs to the CCDC85 family.</text>
</comment>
<organism evidence="7 8">
    <name type="scientific">Pristionchus entomophagus</name>
    <dbReference type="NCBI Taxonomy" id="358040"/>
    <lineage>
        <taxon>Eukaryota</taxon>
        <taxon>Metazoa</taxon>
        <taxon>Ecdysozoa</taxon>
        <taxon>Nematoda</taxon>
        <taxon>Chromadorea</taxon>
        <taxon>Rhabditida</taxon>
        <taxon>Rhabditina</taxon>
        <taxon>Diplogasteromorpha</taxon>
        <taxon>Diplogasteroidea</taxon>
        <taxon>Neodiplogasteridae</taxon>
        <taxon>Pristionchus</taxon>
    </lineage>
</organism>
<evidence type="ECO:0000256" key="2">
    <source>
        <dbReference type="ARBA" id="ARBA00009052"/>
    </source>
</evidence>
<name>A0AAV5S670_9BILA</name>
<feature type="region of interest" description="Disordered" evidence="6">
    <location>
        <begin position="200"/>
        <end position="232"/>
    </location>
</feature>
<evidence type="ECO:0000256" key="3">
    <source>
        <dbReference type="ARBA" id="ARBA00022949"/>
    </source>
</evidence>
<dbReference type="PANTHER" id="PTHR13546:SF15">
    <property type="entry name" value="CCDC85"/>
    <property type="match status" value="1"/>
</dbReference>
<feature type="compositionally biased region" description="Basic and acidic residues" evidence="6">
    <location>
        <begin position="458"/>
        <end position="473"/>
    </location>
</feature>
<proteinExistence type="inferred from homology"/>
<sequence length="488" mass="54628">MEGVTPRPPTVIPSPTVPYSTPTVISLGRSAHHNSAYSSTTSLSSEHRRVPGIRYPSVAVVDSRTSSPLMNGGMQGQSGAIDRLREENARLRLRAEEITTDSNRRVEMHVAEIRMLKEETRRLRGSIGQLEGERNKARQLAHEWHKFARYSSDLVKQEVRGYDVKLKEAHTRIRRLREENEELRQICLYLDEQRHATSAASRRLSARSEESDDQGCGSSDHSMEGGGEGGYCMQKEDSLRRICEREDGVEERGGGDEKTGEHGSSNDRLLSYIHSLENRIKHLELTSARGGNVDSWRSSLTPETDDLTVMEREWEGRERIHQNMAQSTSTMTSSGTTFCSSEMDEMMMMTSSSTVFVDGSEAGGYSHLEVRTLPPIEEERKDDLSQSTTEEKRLSAEVALSALLPPCMEPISSAMIGMGRYGVDSPLSDIGMRVGEETNGLIVHSSGRSPRSVSEAVDALRMREKQQQREENPYGRWSSNEPKYLSTL</sequence>
<evidence type="ECO:0000313" key="8">
    <source>
        <dbReference type="Proteomes" id="UP001432027"/>
    </source>
</evidence>
<keyword evidence="8" id="KW-1185">Reference proteome</keyword>
<comment type="caution">
    <text evidence="7">The sequence shown here is derived from an EMBL/GenBank/DDBJ whole genome shotgun (WGS) entry which is preliminary data.</text>
</comment>
<dbReference type="InterPro" id="IPR019359">
    <property type="entry name" value="CCDC85"/>
</dbReference>
<feature type="compositionally biased region" description="Basic and acidic residues" evidence="6">
    <location>
        <begin position="246"/>
        <end position="265"/>
    </location>
</feature>
<dbReference type="Pfam" id="PF10226">
    <property type="entry name" value="CCDC85"/>
    <property type="match status" value="1"/>
</dbReference>
<accession>A0AAV5S670</accession>
<feature type="coiled-coil region" evidence="5">
    <location>
        <begin position="159"/>
        <end position="193"/>
    </location>
</feature>
<evidence type="ECO:0000256" key="1">
    <source>
        <dbReference type="ARBA" id="ARBA00004536"/>
    </source>
</evidence>
<protein>
    <submittedName>
        <fullName evidence="7">Uncharacterized protein</fullName>
    </submittedName>
</protein>
<dbReference type="Proteomes" id="UP001432027">
    <property type="component" value="Unassembled WGS sequence"/>
</dbReference>